<evidence type="ECO:0000313" key="2">
    <source>
        <dbReference type="EMBL" id="AFQ49888.1"/>
    </source>
</evidence>
<feature type="domain" description="N-acetyltransferase" evidence="1">
    <location>
        <begin position="46"/>
        <end position="115"/>
    </location>
</feature>
<name>A0A9W3K339_BURCE</name>
<dbReference type="Gene3D" id="3.40.630.30">
    <property type="match status" value="1"/>
</dbReference>
<reference evidence="2 3" key="1">
    <citation type="journal article" date="2012" name="J. Bacteriol.">
        <title>Complete Genome Sequence of Burkholderia sp. Strain GG4, a Betaproteobacterium That Reduces 3-Oxo-N-Acylhomoserine Lactones and Produces Different N-Acylhomoserine Lactones.</title>
        <authorList>
            <person name="Hong K.W."/>
            <person name="Koh C.L."/>
            <person name="Sam C.K."/>
            <person name="Yin W.F."/>
            <person name="Chan K.G."/>
        </authorList>
    </citation>
    <scope>NUCLEOTIDE SEQUENCE [LARGE SCALE GENOMIC DNA]</scope>
    <source>
        <strain evidence="2 3">GG4</strain>
    </source>
</reference>
<dbReference type="KEGG" id="bct:GEM_3497"/>
<accession>A0A9W3K339</accession>
<evidence type="ECO:0000259" key="1">
    <source>
        <dbReference type="Pfam" id="PF13673"/>
    </source>
</evidence>
<protein>
    <submittedName>
        <fullName evidence="2">N-acetyltransferase GCN5</fullName>
    </submittedName>
</protein>
<dbReference type="InterPro" id="IPR016181">
    <property type="entry name" value="Acyl_CoA_acyltransferase"/>
</dbReference>
<dbReference type="Pfam" id="PF13673">
    <property type="entry name" value="Acetyltransf_10"/>
    <property type="match status" value="1"/>
</dbReference>
<sequence length="144" mass="15588">MSGYAWTDQQVGRYPLSSLCGVLSVSVNGYRAWKRGGKPGRTRLTDTQLLTLIRTIHAEVIRSVSVAEHLRRSGLGKSIVSYLLTACRTHAVPSVVLLTTTAEEYFAGHGFVRVARHEVPHPLPASSQFQGVCPGSATAMLKAL</sequence>
<dbReference type="AlphaFoldDB" id="A0A9W3K339"/>
<dbReference type="SUPFAM" id="SSF55729">
    <property type="entry name" value="Acyl-CoA N-acyltransferases (Nat)"/>
    <property type="match status" value="1"/>
</dbReference>
<gene>
    <name evidence="2" type="ORF">GEM_3497</name>
</gene>
<proteinExistence type="predicted"/>
<dbReference type="InterPro" id="IPR000182">
    <property type="entry name" value="GNAT_dom"/>
</dbReference>
<dbReference type="Proteomes" id="UP000032866">
    <property type="component" value="Chromosome 2"/>
</dbReference>
<dbReference type="EMBL" id="CP003775">
    <property type="protein sequence ID" value="AFQ49888.1"/>
    <property type="molecule type" value="Genomic_DNA"/>
</dbReference>
<evidence type="ECO:0000313" key="3">
    <source>
        <dbReference type="Proteomes" id="UP000032866"/>
    </source>
</evidence>
<organism evidence="2 3">
    <name type="scientific">Burkholderia cepacia GG4</name>
    <dbReference type="NCBI Taxonomy" id="1009846"/>
    <lineage>
        <taxon>Bacteria</taxon>
        <taxon>Pseudomonadati</taxon>
        <taxon>Pseudomonadota</taxon>
        <taxon>Betaproteobacteria</taxon>
        <taxon>Burkholderiales</taxon>
        <taxon>Burkholderiaceae</taxon>
        <taxon>Burkholderia</taxon>
        <taxon>Burkholderia cepacia complex</taxon>
    </lineage>
</organism>